<proteinExistence type="predicted"/>
<dbReference type="InterPro" id="IPR026071">
    <property type="entry name" value="Glyco_Hydrolase_99"/>
</dbReference>
<dbReference type="Proteomes" id="UP000315010">
    <property type="component" value="Unassembled WGS sequence"/>
</dbReference>
<sequence>MHAWALSKLNNGWCQLIDSTRPHRILAVSLFFVMTAFCGAGTLANQPAEVSTSPLVLAHYMPWYTAKPFRNQWGWHWTMNHFDPELQTDSRREVASKYYPLIGPYDSGDTDVLEYHLLLMKVAGIDGVIVDWYGLTDLHDYKVLHDNTLRLVEQVERLGMKFAICYEDQTLPALIKANRLDPKDRVDHVVSEIEWMASHWFTRNSYVQLEDRPVLLSFGNAGLTNPEWTQAIGKLKAPVAYFSEHICRDGAIGGFDWPIPKQGVERTARFGDISRQWQSSIPVVFPRFVDIYSEAKVRDGYPPIEDNDGKTFQFSLQHAFASKAPLIQIATWNDWGEGTNIEPSEEFGYRDLEVLQQARRQHIDATFSAKAEDLRLPVALFRLRQLKIHNQEHLSAIAKNIVAGRMTLAKRQIEFLEAKKP</sequence>
<keyword evidence="3" id="KW-0378">Hydrolase</keyword>
<organism evidence="8 9">
    <name type="scientific">Novipirellula herctigrandis</name>
    <dbReference type="NCBI Taxonomy" id="2527986"/>
    <lineage>
        <taxon>Bacteria</taxon>
        <taxon>Pseudomonadati</taxon>
        <taxon>Planctomycetota</taxon>
        <taxon>Planctomycetia</taxon>
        <taxon>Pirellulales</taxon>
        <taxon>Pirellulaceae</taxon>
        <taxon>Novipirellula</taxon>
    </lineage>
</organism>
<keyword evidence="2" id="KW-0812">Transmembrane</keyword>
<evidence type="ECO:0000313" key="9">
    <source>
        <dbReference type="Proteomes" id="UP000315010"/>
    </source>
</evidence>
<keyword evidence="6" id="KW-0333">Golgi apparatus</keyword>
<evidence type="ECO:0000256" key="4">
    <source>
        <dbReference type="ARBA" id="ARBA00022968"/>
    </source>
</evidence>
<reference evidence="8 9" key="1">
    <citation type="submission" date="2019-02" db="EMBL/GenBank/DDBJ databases">
        <title>Deep-cultivation of Planctomycetes and their phenomic and genomic characterization uncovers novel biology.</title>
        <authorList>
            <person name="Wiegand S."/>
            <person name="Jogler M."/>
            <person name="Boedeker C."/>
            <person name="Pinto D."/>
            <person name="Vollmers J."/>
            <person name="Rivas-Marin E."/>
            <person name="Kohn T."/>
            <person name="Peeters S.H."/>
            <person name="Heuer A."/>
            <person name="Rast P."/>
            <person name="Oberbeckmann S."/>
            <person name="Bunk B."/>
            <person name="Jeske O."/>
            <person name="Meyerdierks A."/>
            <person name="Storesund J.E."/>
            <person name="Kallscheuer N."/>
            <person name="Luecker S."/>
            <person name="Lage O.M."/>
            <person name="Pohl T."/>
            <person name="Merkel B.J."/>
            <person name="Hornburger P."/>
            <person name="Mueller R.-W."/>
            <person name="Bruemmer F."/>
            <person name="Labrenz M."/>
            <person name="Spormann A.M."/>
            <person name="Op Den Camp H."/>
            <person name="Overmann J."/>
            <person name="Amann R."/>
            <person name="Jetten M.S.M."/>
            <person name="Mascher T."/>
            <person name="Medema M.H."/>
            <person name="Devos D.P."/>
            <person name="Kaster A.-K."/>
            <person name="Ovreas L."/>
            <person name="Rohde M."/>
            <person name="Galperin M.Y."/>
            <person name="Jogler C."/>
        </authorList>
    </citation>
    <scope>NUCLEOTIDE SEQUENCE [LARGE SCALE GENOMIC DNA]</scope>
    <source>
        <strain evidence="8 9">CA13</strain>
    </source>
</reference>
<dbReference type="AlphaFoldDB" id="A0A5C5YNZ1"/>
<keyword evidence="4" id="KW-0735">Signal-anchor</keyword>
<keyword evidence="5" id="KW-1133">Transmembrane helix</keyword>
<dbReference type="PANTHER" id="PTHR13572">
    <property type="entry name" value="ENDO-ALPHA-1,2-MANNOSIDASE"/>
    <property type="match status" value="1"/>
</dbReference>
<protein>
    <recommendedName>
        <fullName evidence="10">Glycosyl hydrolase family 71</fullName>
    </recommendedName>
</protein>
<evidence type="ECO:0000256" key="2">
    <source>
        <dbReference type="ARBA" id="ARBA00022692"/>
    </source>
</evidence>
<dbReference type="CDD" id="cd11575">
    <property type="entry name" value="GH99_GH71_like_3"/>
    <property type="match status" value="1"/>
</dbReference>
<evidence type="ECO:0000256" key="7">
    <source>
        <dbReference type="ARBA" id="ARBA00023136"/>
    </source>
</evidence>
<keyword evidence="9" id="KW-1185">Reference proteome</keyword>
<dbReference type="Gene3D" id="3.20.20.80">
    <property type="entry name" value="Glycosidases"/>
    <property type="match status" value="1"/>
</dbReference>
<name>A0A5C5YNZ1_9BACT</name>
<comment type="subcellular location">
    <subcellularLocation>
        <location evidence="1">Golgi apparatus membrane</location>
        <topology evidence="1">Single-pass type II membrane protein</topology>
    </subcellularLocation>
</comment>
<comment type="caution">
    <text evidence="8">The sequence shown here is derived from an EMBL/GenBank/DDBJ whole genome shotgun (WGS) entry which is preliminary data.</text>
</comment>
<evidence type="ECO:0000256" key="6">
    <source>
        <dbReference type="ARBA" id="ARBA00023034"/>
    </source>
</evidence>
<accession>A0A5C5YNZ1</accession>
<dbReference type="EMBL" id="SJPJ01000002">
    <property type="protein sequence ID" value="TWT76595.1"/>
    <property type="molecule type" value="Genomic_DNA"/>
</dbReference>
<evidence type="ECO:0000313" key="8">
    <source>
        <dbReference type="EMBL" id="TWT76595.1"/>
    </source>
</evidence>
<keyword evidence="7" id="KW-0472">Membrane</keyword>
<evidence type="ECO:0000256" key="5">
    <source>
        <dbReference type="ARBA" id="ARBA00022989"/>
    </source>
</evidence>
<dbReference type="GO" id="GO:0004559">
    <property type="term" value="F:alpha-mannosidase activity"/>
    <property type="evidence" value="ECO:0007669"/>
    <property type="project" value="TreeGrafter"/>
</dbReference>
<gene>
    <name evidence="8" type="ORF">CA13_70910</name>
</gene>
<dbReference type="PANTHER" id="PTHR13572:SF4">
    <property type="entry name" value="RE57134P"/>
    <property type="match status" value="1"/>
</dbReference>
<evidence type="ECO:0000256" key="3">
    <source>
        <dbReference type="ARBA" id="ARBA00022801"/>
    </source>
</evidence>
<evidence type="ECO:0000256" key="1">
    <source>
        <dbReference type="ARBA" id="ARBA00004323"/>
    </source>
</evidence>
<evidence type="ECO:0008006" key="10">
    <source>
        <dbReference type="Google" id="ProtNLM"/>
    </source>
</evidence>